<dbReference type="PANTHER" id="PTHR37299:SF3">
    <property type="entry name" value="STAGE 0 SPORULATION PROTEIN A HOMOLOG"/>
    <property type="match status" value="1"/>
</dbReference>
<comment type="function">
    <text evidence="4">Required for high-level post-exponential phase expression of a series of secreted proteins.</text>
</comment>
<keyword evidence="1" id="KW-0963">Cytoplasm</keyword>
<evidence type="ECO:0000259" key="6">
    <source>
        <dbReference type="PROSITE" id="PS50110"/>
    </source>
</evidence>
<keyword evidence="2" id="KW-0902">Two-component regulatory system</keyword>
<comment type="caution">
    <text evidence="8">The sequence shown here is derived from an EMBL/GenBank/DDBJ whole genome shotgun (WGS) entry which is preliminary data.</text>
</comment>
<evidence type="ECO:0000256" key="3">
    <source>
        <dbReference type="ARBA" id="ARBA00023159"/>
    </source>
</evidence>
<dbReference type="Proteomes" id="UP000051515">
    <property type="component" value="Unassembled WGS sequence"/>
</dbReference>
<evidence type="ECO:0000256" key="1">
    <source>
        <dbReference type="ARBA" id="ARBA00022490"/>
    </source>
</evidence>
<dbReference type="GO" id="GO:0000156">
    <property type="term" value="F:phosphorelay response regulator activity"/>
    <property type="evidence" value="ECO:0007669"/>
    <property type="project" value="InterPro"/>
</dbReference>
<dbReference type="PANTHER" id="PTHR37299">
    <property type="entry name" value="TRANSCRIPTIONAL REGULATOR-RELATED"/>
    <property type="match status" value="1"/>
</dbReference>
<evidence type="ECO:0000313" key="9">
    <source>
        <dbReference type="Proteomes" id="UP000051515"/>
    </source>
</evidence>
<accession>A0A0R1KRR4</accession>
<dbReference type="STRING" id="1423788.FC78_GL002124"/>
<dbReference type="EMBL" id="AZDY01000037">
    <property type="protein sequence ID" value="KRK83313.1"/>
    <property type="molecule type" value="Genomic_DNA"/>
</dbReference>
<dbReference type="AlphaFoldDB" id="A0A0R1KRR4"/>
<gene>
    <name evidence="8" type="ORF">FC78_GL002124</name>
</gene>
<dbReference type="SMART" id="SM00448">
    <property type="entry name" value="REC"/>
    <property type="match status" value="1"/>
</dbReference>
<sequence length="248" mass="28941">MMPVIDIYVCEDDPKQLSQVVEYIKNYLLIEDLDMRVRIATDDPNEILDYLNNNEIDKGLYFIDIDLGENKINGIELAAEIRKIDFEGKIVFITNHSEMVFLTFKYQIEALDFILKDYPEKIQGRIIEDIDLCNRQFEESASDSEEYYQIKTGELVRSIKVSDILFFESSPVPHKVIVHLKDGQFEFYSTIKRIEDENESFFRCHKSYVVNVDNVESVNKHTREATMIDGEKVLCSVLGTRTLVKLKK</sequence>
<proteinExistence type="predicted"/>
<dbReference type="OrthoDB" id="9809318at2"/>
<reference evidence="8 9" key="1">
    <citation type="journal article" date="2015" name="Genome Announc.">
        <title>Expanding the biotechnology potential of lactobacilli through comparative genomics of 213 strains and associated genera.</title>
        <authorList>
            <person name="Sun Z."/>
            <person name="Harris H.M."/>
            <person name="McCann A."/>
            <person name="Guo C."/>
            <person name="Argimon S."/>
            <person name="Zhang W."/>
            <person name="Yang X."/>
            <person name="Jeffery I.B."/>
            <person name="Cooney J.C."/>
            <person name="Kagawa T.F."/>
            <person name="Liu W."/>
            <person name="Song Y."/>
            <person name="Salvetti E."/>
            <person name="Wrobel A."/>
            <person name="Rasinkangas P."/>
            <person name="Parkhill J."/>
            <person name="Rea M.C."/>
            <person name="O'Sullivan O."/>
            <person name="Ritari J."/>
            <person name="Douillard F.P."/>
            <person name="Paul Ross R."/>
            <person name="Yang R."/>
            <person name="Briner A.E."/>
            <person name="Felis G.E."/>
            <person name="de Vos W.M."/>
            <person name="Barrangou R."/>
            <person name="Klaenhammer T.R."/>
            <person name="Caufield P.W."/>
            <person name="Cui Y."/>
            <person name="Zhang H."/>
            <person name="O'Toole P.W."/>
        </authorList>
    </citation>
    <scope>NUCLEOTIDE SEQUENCE [LARGE SCALE GENOMIC DNA]</scope>
    <source>
        <strain evidence="8 9">DSM 19674</strain>
    </source>
</reference>
<dbReference type="InterPro" id="IPR046947">
    <property type="entry name" value="LytR-like"/>
</dbReference>
<dbReference type="InterPro" id="IPR001789">
    <property type="entry name" value="Sig_transdc_resp-reg_receiver"/>
</dbReference>
<keyword evidence="3" id="KW-0010">Activator</keyword>
<dbReference type="InterPro" id="IPR007492">
    <property type="entry name" value="LytTR_DNA-bd_dom"/>
</dbReference>
<evidence type="ECO:0000256" key="2">
    <source>
        <dbReference type="ARBA" id="ARBA00023012"/>
    </source>
</evidence>
<dbReference type="PATRIC" id="fig|1423788.3.peg.2191"/>
<dbReference type="Pfam" id="PF04397">
    <property type="entry name" value="LytTR"/>
    <property type="match status" value="1"/>
</dbReference>
<dbReference type="PROSITE" id="PS50930">
    <property type="entry name" value="HTH_LYTTR"/>
    <property type="match status" value="1"/>
</dbReference>
<organism evidence="8 9">
    <name type="scientific">Companilactobacillus bobalius DSM 19674</name>
    <dbReference type="NCBI Taxonomy" id="1423788"/>
    <lineage>
        <taxon>Bacteria</taxon>
        <taxon>Bacillati</taxon>
        <taxon>Bacillota</taxon>
        <taxon>Bacilli</taxon>
        <taxon>Lactobacillales</taxon>
        <taxon>Lactobacillaceae</taxon>
        <taxon>Companilactobacillus</taxon>
        <taxon>Companilactobacillus bobalius</taxon>
    </lineage>
</organism>
<dbReference type="GO" id="GO:0003677">
    <property type="term" value="F:DNA binding"/>
    <property type="evidence" value="ECO:0007669"/>
    <property type="project" value="InterPro"/>
</dbReference>
<dbReference type="SUPFAM" id="SSF52172">
    <property type="entry name" value="CheY-like"/>
    <property type="match status" value="1"/>
</dbReference>
<feature type="domain" description="Response regulatory" evidence="6">
    <location>
        <begin position="6"/>
        <end position="131"/>
    </location>
</feature>
<feature type="modified residue" description="4-aspartylphosphate" evidence="5">
    <location>
        <position position="64"/>
    </location>
</feature>
<dbReference type="Gene3D" id="3.40.50.2300">
    <property type="match status" value="1"/>
</dbReference>
<dbReference type="Pfam" id="PF00072">
    <property type="entry name" value="Response_reg"/>
    <property type="match status" value="1"/>
</dbReference>
<keyword evidence="5" id="KW-0597">Phosphoprotein</keyword>
<feature type="domain" description="HTH LytTR-type" evidence="7">
    <location>
        <begin position="150"/>
        <end position="248"/>
    </location>
</feature>
<dbReference type="Gene3D" id="2.40.50.1020">
    <property type="entry name" value="LytTr DNA-binding domain"/>
    <property type="match status" value="1"/>
</dbReference>
<dbReference type="CDD" id="cd17533">
    <property type="entry name" value="REC_LytTR_AgrA-like"/>
    <property type="match status" value="1"/>
</dbReference>
<evidence type="ECO:0000256" key="5">
    <source>
        <dbReference type="PROSITE-ProRule" id="PRU00169"/>
    </source>
</evidence>
<evidence type="ECO:0000256" key="4">
    <source>
        <dbReference type="ARBA" id="ARBA00037164"/>
    </source>
</evidence>
<dbReference type="PROSITE" id="PS50110">
    <property type="entry name" value="RESPONSE_REGULATORY"/>
    <property type="match status" value="1"/>
</dbReference>
<evidence type="ECO:0000259" key="7">
    <source>
        <dbReference type="PROSITE" id="PS50930"/>
    </source>
</evidence>
<name>A0A0R1KRR4_9LACO</name>
<protein>
    <submittedName>
        <fullName evidence="8">Response regulator</fullName>
    </submittedName>
</protein>
<keyword evidence="9" id="KW-1185">Reference proteome</keyword>
<dbReference type="InterPro" id="IPR011006">
    <property type="entry name" value="CheY-like_superfamily"/>
</dbReference>
<evidence type="ECO:0000313" key="8">
    <source>
        <dbReference type="EMBL" id="KRK83313.1"/>
    </source>
</evidence>
<dbReference type="SMART" id="SM00850">
    <property type="entry name" value="LytTR"/>
    <property type="match status" value="1"/>
</dbReference>